<evidence type="ECO:0000313" key="2">
    <source>
        <dbReference type="Proteomes" id="UP001500279"/>
    </source>
</evidence>
<protein>
    <recommendedName>
        <fullName evidence="3">Sulfotransferase domain-containing protein</fullName>
    </recommendedName>
</protein>
<organism evidence="1 2">
    <name type="scientific">Ideonella azotifigens</name>
    <dbReference type="NCBI Taxonomy" id="513160"/>
    <lineage>
        <taxon>Bacteria</taxon>
        <taxon>Pseudomonadati</taxon>
        <taxon>Pseudomonadota</taxon>
        <taxon>Betaproteobacteria</taxon>
        <taxon>Burkholderiales</taxon>
        <taxon>Sphaerotilaceae</taxon>
        <taxon>Ideonella</taxon>
    </lineage>
</organism>
<keyword evidence="2" id="KW-1185">Reference proteome</keyword>
<evidence type="ECO:0008006" key="3">
    <source>
        <dbReference type="Google" id="ProtNLM"/>
    </source>
</evidence>
<dbReference type="InterPro" id="IPR027417">
    <property type="entry name" value="P-loop_NTPase"/>
</dbReference>
<gene>
    <name evidence="1" type="ORF">GCM10009107_04970</name>
</gene>
<proteinExistence type="predicted"/>
<reference evidence="2" key="1">
    <citation type="journal article" date="2019" name="Int. J. Syst. Evol. Microbiol.">
        <title>The Global Catalogue of Microorganisms (GCM) 10K type strain sequencing project: providing services to taxonomists for standard genome sequencing and annotation.</title>
        <authorList>
            <consortium name="The Broad Institute Genomics Platform"/>
            <consortium name="The Broad Institute Genome Sequencing Center for Infectious Disease"/>
            <person name="Wu L."/>
            <person name="Ma J."/>
        </authorList>
    </citation>
    <scope>NUCLEOTIDE SEQUENCE [LARGE SCALE GENOMIC DNA]</scope>
    <source>
        <strain evidence="2">JCM 15503</strain>
    </source>
</reference>
<dbReference type="Gene3D" id="3.40.50.300">
    <property type="entry name" value="P-loop containing nucleotide triphosphate hydrolases"/>
    <property type="match status" value="1"/>
</dbReference>
<evidence type="ECO:0000313" key="1">
    <source>
        <dbReference type="EMBL" id="GAA0741966.1"/>
    </source>
</evidence>
<dbReference type="SUPFAM" id="SSF52540">
    <property type="entry name" value="P-loop containing nucleoside triphosphate hydrolases"/>
    <property type="match status" value="1"/>
</dbReference>
<comment type="caution">
    <text evidence="1">The sequence shown here is derived from an EMBL/GenBank/DDBJ whole genome shotgun (WGS) entry which is preliminary data.</text>
</comment>
<name>A0ABP3UVQ2_9BURK</name>
<dbReference type="RefSeq" id="WP_141286259.1">
    <property type="nucleotide sequence ID" value="NZ_BAAAEW010000004.1"/>
</dbReference>
<accession>A0ABP3UVQ2</accession>
<dbReference type="EMBL" id="BAAAEW010000004">
    <property type="protein sequence ID" value="GAA0741966.1"/>
    <property type="molecule type" value="Genomic_DNA"/>
</dbReference>
<dbReference type="Proteomes" id="UP001500279">
    <property type="component" value="Unassembled WGS sequence"/>
</dbReference>
<sequence length="351" mass="39051">MSDIILHIGLNKTGTSSIQDFMNMNAAKLLRHGMCYPTTGRDGTAHHALSRWIKVNKDDPAALESEMVKSLRKEIEGTRITVLSSEDFHTLTDRGVEMMKEILKDHRVKVVVYLREHLNYLASWYQQNVQGTHLSCAFDTFCYFNKKPLHAIVERWAAVFGKQHVSVRVYDRAQLLGGDIVQDFLEQVNPRLDVAKLKRKPYESNPSVSGNLLFAKRLINNFCDKSQAASYVHEVSALSKLKPTFAGHMLVAGDVVDAVVQSYKQDRRILAHKYGAKIPELSGVRAGHATPDLDAFAEDWALIMHTAEVRGFGFATAARVLSKGVALKAPMHVPGLSHPGSLHAPNPMSLS</sequence>